<comment type="similarity">
    <text evidence="3">Belongs to the DPH1/DPH2 family. DPH1 subfamily.</text>
</comment>
<evidence type="ECO:0000256" key="1">
    <source>
        <dbReference type="ARBA" id="ARBA00001966"/>
    </source>
</evidence>
<dbReference type="Gene3D" id="3.40.50.11840">
    <property type="entry name" value="Diphthamide synthesis DPH1/DPH2 domain 1"/>
    <property type="match status" value="1"/>
</dbReference>
<proteinExistence type="inferred from homology"/>
<feature type="transmembrane region" description="Helical" evidence="16">
    <location>
        <begin position="559"/>
        <end position="584"/>
    </location>
</feature>
<evidence type="ECO:0000256" key="7">
    <source>
        <dbReference type="ARBA" id="ARBA00022691"/>
    </source>
</evidence>
<organism evidence="17 18">
    <name type="scientific">Rhizopus azygosporus</name>
    <name type="common">Rhizopus microsporus var. azygosporus</name>
    <dbReference type="NCBI Taxonomy" id="86630"/>
    <lineage>
        <taxon>Eukaryota</taxon>
        <taxon>Fungi</taxon>
        <taxon>Fungi incertae sedis</taxon>
        <taxon>Mucoromycota</taxon>
        <taxon>Mucoromycotina</taxon>
        <taxon>Mucoromycetes</taxon>
        <taxon>Mucorales</taxon>
        <taxon>Mucorineae</taxon>
        <taxon>Rhizopodaceae</taxon>
        <taxon>Rhizopus</taxon>
    </lineage>
</organism>
<gene>
    <name evidence="17" type="primary">DPH1_2</name>
    <name evidence="17" type="ORF">CU097_005154</name>
</gene>
<dbReference type="UniPathway" id="UPA00559"/>
<dbReference type="InterPro" id="IPR042264">
    <property type="entry name" value="DPH1/DPH2_2"/>
</dbReference>
<feature type="region of interest" description="Disordered" evidence="15">
    <location>
        <begin position="1"/>
        <end position="24"/>
    </location>
</feature>
<dbReference type="GO" id="GO:0051536">
    <property type="term" value="F:iron-sulfur cluster binding"/>
    <property type="evidence" value="ECO:0007669"/>
    <property type="project" value="UniProtKB-KW"/>
</dbReference>
<dbReference type="NCBIfam" id="TIGR00322">
    <property type="entry name" value="diphth2_R"/>
    <property type="match status" value="1"/>
</dbReference>
<dbReference type="STRING" id="86630.A0A367JEV0"/>
<dbReference type="OrthoDB" id="1649088at2759"/>
<dbReference type="GO" id="GO:0005886">
    <property type="term" value="C:plasma membrane"/>
    <property type="evidence" value="ECO:0007669"/>
    <property type="project" value="InterPro"/>
</dbReference>
<keyword evidence="6" id="KW-0808">Transferase</keyword>
<evidence type="ECO:0000256" key="8">
    <source>
        <dbReference type="ARBA" id="ARBA00022723"/>
    </source>
</evidence>
<reference evidence="17 18" key="1">
    <citation type="journal article" date="2018" name="G3 (Bethesda)">
        <title>Phylogenetic and Phylogenomic Definition of Rhizopus Species.</title>
        <authorList>
            <person name="Gryganskyi A.P."/>
            <person name="Golan J."/>
            <person name="Dolatabadi S."/>
            <person name="Mondo S."/>
            <person name="Robb S."/>
            <person name="Idnurm A."/>
            <person name="Muszewska A."/>
            <person name="Steczkiewicz K."/>
            <person name="Masonjones S."/>
            <person name="Liao H.L."/>
            <person name="Gajdeczka M.T."/>
            <person name="Anike F."/>
            <person name="Vuek A."/>
            <person name="Anishchenko I.M."/>
            <person name="Voigt K."/>
            <person name="de Hoog G.S."/>
            <person name="Smith M.E."/>
            <person name="Heitman J."/>
            <person name="Vilgalys R."/>
            <person name="Stajich J.E."/>
        </authorList>
    </citation>
    <scope>NUCLEOTIDE SEQUENCE [LARGE SCALE GENOMIC DNA]</scope>
    <source>
        <strain evidence="17 18">CBS 357.93</strain>
    </source>
</reference>
<evidence type="ECO:0000256" key="15">
    <source>
        <dbReference type="SAM" id="MobiDB-lite"/>
    </source>
</evidence>
<evidence type="ECO:0000313" key="18">
    <source>
        <dbReference type="Proteomes" id="UP000252139"/>
    </source>
</evidence>
<dbReference type="Gene3D" id="3.40.50.11850">
    <property type="entry name" value="Diphthamide synthesis DPH1/DPH2 domain 2"/>
    <property type="match status" value="1"/>
</dbReference>
<dbReference type="Gene3D" id="3.40.50.11860">
    <property type="entry name" value="Diphthamide synthesis DPH1/DPH2 domain 3"/>
    <property type="match status" value="1"/>
</dbReference>
<sequence length="731" mass="81565">MSVEEKSTTVKPRKRFVGKAKRNQATNDAEAIEEGAVGFAKAPRARSNRVANQVPDEILQDPLLNKAIEQIPSNYNFEIHKTVWRVRKANAKRVALQLPEGLMMFACLISDILETFCNAETLIMGDVTYGACCIDDYTARALGCDFLVHYGHSCLVPVDITTIETLYVFVDIGIDTQHFIDTVKRNFEKGKRLCLVGTIQFAAALQASKTSLEQDFTVTIPQSKPLSPGEILGCTSPKLTDTDAIVCIGDGRFHLESILIHNPDLPAFQYNPYAKTFTRERYDHQEMHSLRKHAITTAKTAKKYGLILGTLGRQGKPQILEYLEQLIKDQGKDSVNVLLSEIFPGKLEQFDDVDAWIQIACPRLSIDWGYAFPKPLLTPYEASVALAWDHGHQIMDEGYKEEEGGNLLSLLSEFVDLILASIVVQAHRGDTTNIGTTFSTSVLNKIYLVEIKQSMTGRSIRYGVYNSCLYYKDMDQPHSCTSKTPAYSFDAGQFVAANGVDDANTMTTLSNYSNAVSNKNMTLFKCIVLIMPAVILSFVAFFCTLVIRKHRQNNLIPFIGSFASLLSFFTGAAGLAITIAAFWIGLADTEKQVQAISHQWGPAIYMVGVGIACNILTFICFLVGLFTHKNRQRDSTYDYTSATKANDTFVKHESYNNYGQAVSPPSPHYPSYHNQPDSNAAYQPYYQAKVDYQPQTPNAYDAYHSSYDNYSPTPQVYHQGGYSQKPQPYYG</sequence>
<dbReference type="Gene3D" id="1.20.140.150">
    <property type="match status" value="1"/>
</dbReference>
<keyword evidence="7" id="KW-0949">S-adenosyl-L-methionine</keyword>
<dbReference type="GO" id="GO:0017183">
    <property type="term" value="P:protein histidyl modification to diphthamide"/>
    <property type="evidence" value="ECO:0007669"/>
    <property type="project" value="UniProtKB-UniPathway"/>
</dbReference>
<comment type="cofactor">
    <cofactor evidence="1">
        <name>[4Fe-4S] cluster</name>
        <dbReference type="ChEBI" id="CHEBI:49883"/>
    </cofactor>
</comment>
<dbReference type="Pfam" id="PF01866">
    <property type="entry name" value="Diphthamide_syn"/>
    <property type="match status" value="1"/>
</dbReference>
<evidence type="ECO:0000256" key="14">
    <source>
        <dbReference type="ARBA" id="ARBA00048403"/>
    </source>
</evidence>
<keyword evidence="16" id="KW-0812">Transmembrane</keyword>
<dbReference type="SFLD" id="SFLDS00032">
    <property type="entry name" value="Radical_SAM_3-amino-3-carboxyp"/>
    <property type="match status" value="1"/>
</dbReference>
<feature type="transmembrane region" description="Helical" evidence="16">
    <location>
        <begin position="527"/>
        <end position="547"/>
    </location>
</feature>
<name>A0A367JEV0_RHIAZ</name>
<keyword evidence="9" id="KW-0408">Iron</keyword>
<evidence type="ECO:0000256" key="3">
    <source>
        <dbReference type="ARBA" id="ARBA00010173"/>
    </source>
</evidence>
<keyword evidence="16" id="KW-0472">Membrane</keyword>
<feature type="compositionally biased region" description="Basic residues" evidence="15">
    <location>
        <begin position="11"/>
        <end position="22"/>
    </location>
</feature>
<evidence type="ECO:0000256" key="16">
    <source>
        <dbReference type="SAM" id="Phobius"/>
    </source>
</evidence>
<dbReference type="Proteomes" id="UP000252139">
    <property type="component" value="Unassembled WGS sequence"/>
</dbReference>
<evidence type="ECO:0000256" key="9">
    <source>
        <dbReference type="ARBA" id="ARBA00023004"/>
    </source>
</evidence>
<dbReference type="FunFam" id="3.40.50.11850:FF:000001">
    <property type="entry name" value="2-(3-amino-3-carboxypropyl)histidine synthase subunit 1"/>
    <property type="match status" value="1"/>
</dbReference>
<dbReference type="AlphaFoldDB" id="A0A367JEV0"/>
<evidence type="ECO:0000313" key="17">
    <source>
        <dbReference type="EMBL" id="RCH88454.1"/>
    </source>
</evidence>
<evidence type="ECO:0000256" key="5">
    <source>
        <dbReference type="ARBA" id="ARBA00021915"/>
    </source>
</evidence>
<comment type="catalytic activity">
    <reaction evidence="14">
        <text>L-histidyl-[translation elongation factor 2] + S-adenosyl-L-methionine = 2-[(3S)-amino-3-carboxypropyl]-L-histidyl-[translation elongation factor 2] + S-methyl-5'-thioadenosine + H(+)</text>
        <dbReference type="Rhea" id="RHEA:36783"/>
        <dbReference type="Rhea" id="RHEA-COMP:9748"/>
        <dbReference type="Rhea" id="RHEA-COMP:9749"/>
        <dbReference type="ChEBI" id="CHEBI:15378"/>
        <dbReference type="ChEBI" id="CHEBI:17509"/>
        <dbReference type="ChEBI" id="CHEBI:29979"/>
        <dbReference type="ChEBI" id="CHEBI:59789"/>
        <dbReference type="ChEBI" id="CHEBI:73995"/>
        <dbReference type="EC" id="2.5.1.108"/>
    </reaction>
</comment>
<evidence type="ECO:0000256" key="6">
    <source>
        <dbReference type="ARBA" id="ARBA00022679"/>
    </source>
</evidence>
<keyword evidence="16" id="KW-1133">Transmembrane helix</keyword>
<evidence type="ECO:0000256" key="12">
    <source>
        <dbReference type="ARBA" id="ARBA00032574"/>
    </source>
</evidence>
<dbReference type="PANTHER" id="PTHR10762:SF1">
    <property type="entry name" value="2-(3-AMINO-3-CARBOXYPROPYL)HISTIDINE SYNTHASE SUBUNIT 1"/>
    <property type="match status" value="1"/>
</dbReference>
<comment type="caution">
    <text evidence="17">The sequence shown here is derived from an EMBL/GenBank/DDBJ whole genome shotgun (WGS) entry which is preliminary data.</text>
</comment>
<dbReference type="InterPro" id="IPR016435">
    <property type="entry name" value="DPH1/DPH2"/>
</dbReference>
<evidence type="ECO:0000256" key="2">
    <source>
        <dbReference type="ARBA" id="ARBA00005156"/>
    </source>
</evidence>
<keyword evidence="8" id="KW-0479">Metal-binding</keyword>
<dbReference type="FunFam" id="3.40.50.11860:FF:000002">
    <property type="entry name" value="2-(3-amino-3-carboxypropyl)histidine synthase subunit 1"/>
    <property type="match status" value="1"/>
</dbReference>
<evidence type="ECO:0000256" key="13">
    <source>
        <dbReference type="ARBA" id="ARBA00032789"/>
    </source>
</evidence>
<evidence type="ECO:0000256" key="11">
    <source>
        <dbReference type="ARBA" id="ARBA00031690"/>
    </source>
</evidence>
<dbReference type="GO" id="GO:0046872">
    <property type="term" value="F:metal ion binding"/>
    <property type="evidence" value="ECO:0007669"/>
    <property type="project" value="UniProtKB-KW"/>
</dbReference>
<dbReference type="EC" id="2.5.1.108" evidence="4"/>
<dbReference type="FunFam" id="3.40.50.11840:FF:000001">
    <property type="entry name" value="2-(3-amino-3-carboxypropyl)histidine synthase subunit 1"/>
    <property type="match status" value="1"/>
</dbReference>
<comment type="pathway">
    <text evidence="2">Protein modification; peptidyl-diphthamide biosynthesis.</text>
</comment>
<dbReference type="InterPro" id="IPR042263">
    <property type="entry name" value="DPH1/DPH2_1"/>
</dbReference>
<dbReference type="InterPro" id="IPR042265">
    <property type="entry name" value="DPH1/DPH2_3"/>
</dbReference>
<accession>A0A367JEV0</accession>
<dbReference type="PANTHER" id="PTHR10762">
    <property type="entry name" value="DIPHTHAMIDE BIOSYNTHESIS PROTEIN"/>
    <property type="match status" value="1"/>
</dbReference>
<protein>
    <recommendedName>
        <fullName evidence="5">2-(3-amino-3-carboxypropyl)histidine synthase subunit 1</fullName>
        <ecNumber evidence="4">2.5.1.108</ecNumber>
    </recommendedName>
    <alternativeName>
        <fullName evidence="12">Diphthamide biosynthesis protein 1</fullName>
    </alternativeName>
    <alternativeName>
        <fullName evidence="13">Diphtheria toxin resistance protein 1</fullName>
    </alternativeName>
    <alternativeName>
        <fullName evidence="11">S-adenosyl-L-methionine:L-histidine 3-amino-3-carboxypropyltransferase 1</fullName>
    </alternativeName>
</protein>
<keyword evidence="18" id="KW-1185">Reference proteome</keyword>
<feature type="transmembrane region" description="Helical" evidence="16">
    <location>
        <begin position="604"/>
        <end position="626"/>
    </location>
</feature>
<evidence type="ECO:0000256" key="10">
    <source>
        <dbReference type="ARBA" id="ARBA00023014"/>
    </source>
</evidence>
<dbReference type="EMBL" id="PJQL01001464">
    <property type="protein sequence ID" value="RCH88454.1"/>
    <property type="molecule type" value="Genomic_DNA"/>
</dbReference>
<keyword evidence="10" id="KW-0411">Iron-sulfur</keyword>
<dbReference type="GO" id="GO:0090560">
    <property type="term" value="F:2-(3-amino-3-carboxypropyl)histidine synthase activity"/>
    <property type="evidence" value="ECO:0007669"/>
    <property type="project" value="UniProtKB-EC"/>
</dbReference>
<evidence type="ECO:0000256" key="4">
    <source>
        <dbReference type="ARBA" id="ARBA00012221"/>
    </source>
</evidence>